<sequence length="271" mass="28506">MVKPGNAAKERWHGARGERAPLAILYLHGFSASPGEAGDLPEQMAQALGANLYMPLWPGHGEDAPKAMRGLTADALEASAWAALDHACAMGEAVAIVGCSLGATLGLRLAAARPGDVAAVVAWSPGVQPADPALLDRICAMSEAWTSDQERSSAVRAYWSDAIHPDGFQALRETFRRCAAEPPWPQVTCPVFLGYYRGPDGREDPVSSVPAMLAMFDALGSRAEQKRAQAFVAGAHAIGSPHKTRLAGAVAAASVDFLREMLAGANPRRST</sequence>
<accession>A0ABZ0JSB0</accession>
<protein>
    <submittedName>
        <fullName evidence="2">Alpha/beta fold hydrolase</fullName>
    </submittedName>
</protein>
<dbReference type="InterPro" id="IPR029058">
    <property type="entry name" value="AB_hydrolase_fold"/>
</dbReference>
<dbReference type="RefSeq" id="WP_317845165.1">
    <property type="nucleotide sequence ID" value="NZ_CP126170.1"/>
</dbReference>
<dbReference type="EMBL" id="CP126172">
    <property type="protein sequence ID" value="WOS42696.1"/>
    <property type="molecule type" value="Genomic_DNA"/>
</dbReference>
<proteinExistence type="predicted"/>
<dbReference type="InterPro" id="IPR000073">
    <property type="entry name" value="AB_hydrolase_1"/>
</dbReference>
<evidence type="ECO:0000313" key="3">
    <source>
        <dbReference type="Proteomes" id="UP001302020"/>
    </source>
</evidence>
<name>A0ABZ0JSB0_9XANT</name>
<dbReference type="GO" id="GO:0016787">
    <property type="term" value="F:hydrolase activity"/>
    <property type="evidence" value="ECO:0007669"/>
    <property type="project" value="UniProtKB-KW"/>
</dbReference>
<dbReference type="SUPFAM" id="SSF53474">
    <property type="entry name" value="alpha/beta-Hydrolases"/>
    <property type="match status" value="1"/>
</dbReference>
<dbReference type="Pfam" id="PF12697">
    <property type="entry name" value="Abhydrolase_6"/>
    <property type="match status" value="1"/>
</dbReference>
<dbReference type="Gene3D" id="3.40.50.1820">
    <property type="entry name" value="alpha/beta hydrolase"/>
    <property type="match status" value="1"/>
</dbReference>
<evidence type="ECO:0000259" key="1">
    <source>
        <dbReference type="Pfam" id="PF12697"/>
    </source>
</evidence>
<keyword evidence="3" id="KW-1185">Reference proteome</keyword>
<feature type="domain" description="AB hydrolase-1" evidence="1">
    <location>
        <begin position="24"/>
        <end position="240"/>
    </location>
</feature>
<keyword evidence="2" id="KW-0378">Hydrolase</keyword>
<reference evidence="2 3" key="1">
    <citation type="submission" date="2023-05" db="EMBL/GenBank/DDBJ databases">
        <title>Xanthomonas rydalmerenesis sp. nov., a novel Xanthomonas species isolated from Fragaria x ananassa.</title>
        <authorList>
            <person name="McKnight D.J.E."/>
            <person name="Wong-Bajracharya J."/>
            <person name="Okoh E.B."/>
            <person name="Snijders F."/>
            <person name="Lidbetter F."/>
            <person name="Webster J."/>
            <person name="Djordjevic S.P."/>
            <person name="Bogema D.R."/>
            <person name="Chapman T.A."/>
        </authorList>
    </citation>
    <scope>NUCLEOTIDE SEQUENCE [LARGE SCALE GENOMIC DNA]</scope>
    <source>
        <strain evidence="2 3">DAR34883</strain>
    </source>
</reference>
<gene>
    <name evidence="2" type="ORF">QN243_09760</name>
</gene>
<organism evidence="2 3">
    <name type="scientific">Xanthomonas rydalmerensis</name>
    <dbReference type="NCBI Taxonomy" id="3046274"/>
    <lineage>
        <taxon>Bacteria</taxon>
        <taxon>Pseudomonadati</taxon>
        <taxon>Pseudomonadota</taxon>
        <taxon>Gammaproteobacteria</taxon>
        <taxon>Lysobacterales</taxon>
        <taxon>Lysobacteraceae</taxon>
        <taxon>Xanthomonas</taxon>
    </lineage>
</organism>
<dbReference type="Proteomes" id="UP001302020">
    <property type="component" value="Chromosome"/>
</dbReference>
<evidence type="ECO:0000313" key="2">
    <source>
        <dbReference type="EMBL" id="WOS42696.1"/>
    </source>
</evidence>